<gene>
    <name evidence="1" type="ORF">ONB1V03_LOCUS12911</name>
</gene>
<name>A0A7R9M9Y4_9ACAR</name>
<organism evidence="1">
    <name type="scientific">Oppiella nova</name>
    <dbReference type="NCBI Taxonomy" id="334625"/>
    <lineage>
        <taxon>Eukaryota</taxon>
        <taxon>Metazoa</taxon>
        <taxon>Ecdysozoa</taxon>
        <taxon>Arthropoda</taxon>
        <taxon>Chelicerata</taxon>
        <taxon>Arachnida</taxon>
        <taxon>Acari</taxon>
        <taxon>Acariformes</taxon>
        <taxon>Sarcoptiformes</taxon>
        <taxon>Oribatida</taxon>
        <taxon>Brachypylina</taxon>
        <taxon>Oppioidea</taxon>
        <taxon>Oppiidae</taxon>
        <taxon>Oppiella</taxon>
    </lineage>
</organism>
<sequence length="104" mass="11020">MSGCIGSSRVRVVTDSDWLWHSYCRSTGRSASSAVQSQLSVGCGCRRCSDGIALPHIAFTSNGQKGCAVNGRSLLIGGDLYMCALSPHYTTAFPLDDILCTLSL</sequence>
<evidence type="ECO:0000313" key="1">
    <source>
        <dbReference type="EMBL" id="CAD7656272.1"/>
    </source>
</evidence>
<dbReference type="EMBL" id="CAJPVJ010010858">
    <property type="protein sequence ID" value="CAG2173459.1"/>
    <property type="molecule type" value="Genomic_DNA"/>
</dbReference>
<dbReference type="EMBL" id="OC925683">
    <property type="protein sequence ID" value="CAD7656272.1"/>
    <property type="molecule type" value="Genomic_DNA"/>
</dbReference>
<accession>A0A7R9M9Y4</accession>
<dbReference type="Proteomes" id="UP000728032">
    <property type="component" value="Unassembled WGS sequence"/>
</dbReference>
<protein>
    <submittedName>
        <fullName evidence="1">Uncharacterized protein</fullName>
    </submittedName>
</protein>
<keyword evidence="2" id="KW-1185">Reference proteome</keyword>
<reference evidence="1" key="1">
    <citation type="submission" date="2020-11" db="EMBL/GenBank/DDBJ databases">
        <authorList>
            <person name="Tran Van P."/>
        </authorList>
    </citation>
    <scope>NUCLEOTIDE SEQUENCE</scope>
</reference>
<evidence type="ECO:0000313" key="2">
    <source>
        <dbReference type="Proteomes" id="UP000728032"/>
    </source>
</evidence>
<proteinExistence type="predicted"/>
<dbReference type="AlphaFoldDB" id="A0A7R9M9Y4"/>